<keyword evidence="1" id="KW-0812">Transmembrane</keyword>
<feature type="transmembrane region" description="Helical" evidence="1">
    <location>
        <begin position="209"/>
        <end position="225"/>
    </location>
</feature>
<evidence type="ECO:0000313" key="2">
    <source>
        <dbReference type="EMBL" id="KAK3371236.1"/>
    </source>
</evidence>
<keyword evidence="1" id="KW-0472">Membrane</keyword>
<reference evidence="2" key="2">
    <citation type="submission" date="2023-06" db="EMBL/GenBank/DDBJ databases">
        <authorList>
            <consortium name="Lawrence Berkeley National Laboratory"/>
            <person name="Haridas S."/>
            <person name="Hensen N."/>
            <person name="Bonometti L."/>
            <person name="Westerberg I."/>
            <person name="Brannstrom I.O."/>
            <person name="Guillou S."/>
            <person name="Cros-Aarteil S."/>
            <person name="Calhoun S."/>
            <person name="Kuo A."/>
            <person name="Mondo S."/>
            <person name="Pangilinan J."/>
            <person name="Riley R."/>
            <person name="Labutti K."/>
            <person name="Andreopoulos B."/>
            <person name="Lipzen A."/>
            <person name="Chen C."/>
            <person name="Yanf M."/>
            <person name="Daum C."/>
            <person name="Ng V."/>
            <person name="Clum A."/>
            <person name="Steindorff A."/>
            <person name="Ohm R."/>
            <person name="Martin F."/>
            <person name="Silar P."/>
            <person name="Natvig D."/>
            <person name="Lalanne C."/>
            <person name="Gautier V."/>
            <person name="Ament-Velasquez S.L."/>
            <person name="Kruys A."/>
            <person name="Hutchinson M.I."/>
            <person name="Powell A.J."/>
            <person name="Barry K."/>
            <person name="Miller A.N."/>
            <person name="Grigoriev I.V."/>
            <person name="Debuchy R."/>
            <person name="Gladieux P."/>
            <person name="Thoren M.H."/>
            <person name="Johannesson H."/>
        </authorList>
    </citation>
    <scope>NUCLEOTIDE SEQUENCE</scope>
    <source>
        <strain evidence="2">CBS 958.72</strain>
    </source>
</reference>
<evidence type="ECO:0000256" key="1">
    <source>
        <dbReference type="SAM" id="Phobius"/>
    </source>
</evidence>
<reference evidence="2" key="1">
    <citation type="journal article" date="2023" name="Mol. Phylogenet. Evol.">
        <title>Genome-scale phylogeny and comparative genomics of the fungal order Sordariales.</title>
        <authorList>
            <person name="Hensen N."/>
            <person name="Bonometti L."/>
            <person name="Westerberg I."/>
            <person name="Brannstrom I.O."/>
            <person name="Guillou S."/>
            <person name="Cros-Aarteil S."/>
            <person name="Calhoun S."/>
            <person name="Haridas S."/>
            <person name="Kuo A."/>
            <person name="Mondo S."/>
            <person name="Pangilinan J."/>
            <person name="Riley R."/>
            <person name="LaButti K."/>
            <person name="Andreopoulos B."/>
            <person name="Lipzen A."/>
            <person name="Chen C."/>
            <person name="Yan M."/>
            <person name="Daum C."/>
            <person name="Ng V."/>
            <person name="Clum A."/>
            <person name="Steindorff A."/>
            <person name="Ohm R.A."/>
            <person name="Martin F."/>
            <person name="Silar P."/>
            <person name="Natvig D.O."/>
            <person name="Lalanne C."/>
            <person name="Gautier V."/>
            <person name="Ament-Velasquez S.L."/>
            <person name="Kruys A."/>
            <person name="Hutchinson M.I."/>
            <person name="Powell A.J."/>
            <person name="Barry K."/>
            <person name="Miller A.N."/>
            <person name="Grigoriev I.V."/>
            <person name="Debuchy R."/>
            <person name="Gladieux P."/>
            <person name="Hiltunen Thoren M."/>
            <person name="Johannesson H."/>
        </authorList>
    </citation>
    <scope>NUCLEOTIDE SEQUENCE</scope>
    <source>
        <strain evidence="2">CBS 958.72</strain>
    </source>
</reference>
<feature type="transmembrane region" description="Helical" evidence="1">
    <location>
        <begin position="181"/>
        <end position="203"/>
    </location>
</feature>
<feature type="transmembrane region" description="Helical" evidence="1">
    <location>
        <begin position="153"/>
        <end position="169"/>
    </location>
</feature>
<organism evidence="2 3">
    <name type="scientific">Lasiosphaeria ovina</name>
    <dbReference type="NCBI Taxonomy" id="92902"/>
    <lineage>
        <taxon>Eukaryota</taxon>
        <taxon>Fungi</taxon>
        <taxon>Dikarya</taxon>
        <taxon>Ascomycota</taxon>
        <taxon>Pezizomycotina</taxon>
        <taxon>Sordariomycetes</taxon>
        <taxon>Sordariomycetidae</taxon>
        <taxon>Sordariales</taxon>
        <taxon>Lasiosphaeriaceae</taxon>
        <taxon>Lasiosphaeria</taxon>
    </lineage>
</organism>
<feature type="transmembrane region" description="Helical" evidence="1">
    <location>
        <begin position="50"/>
        <end position="79"/>
    </location>
</feature>
<keyword evidence="1" id="KW-1133">Transmembrane helix</keyword>
<evidence type="ECO:0000313" key="3">
    <source>
        <dbReference type="Proteomes" id="UP001287356"/>
    </source>
</evidence>
<proteinExistence type="predicted"/>
<gene>
    <name evidence="2" type="ORF">B0T24DRAFT_628181</name>
</gene>
<protein>
    <submittedName>
        <fullName evidence="2">Uncharacterized protein</fullName>
    </submittedName>
</protein>
<feature type="transmembrane region" description="Helical" evidence="1">
    <location>
        <begin position="85"/>
        <end position="104"/>
    </location>
</feature>
<dbReference type="AlphaFoldDB" id="A0AAE0K883"/>
<keyword evidence="3" id="KW-1185">Reference proteome</keyword>
<sequence length="279" mass="31558">MDNTTTDQLNLAIISWLLSSLFHVQFLVTEWKVGRVQTIRNDKLFVSPNWLQVPFACSAILAISFGILVLLFILALNAVIIRYEYAYPLFVTLEGISLLSIQIIMLKGPYDFCIKSAYVKPMSTVAIFVGCPILYISHIAVGIWLLVAKRLSSVLWASAASIYFFRMILPISQFFVTRTIIWNVIPMVIFSLLFLVASITVAAVVLDNGWLYLAQHFLCMAFVIWQEIWKIIWASDDQGGQEEASRPAMSRFSVSDDGLEWGITGTLRAAWARLYSPLR</sequence>
<comment type="caution">
    <text evidence="2">The sequence shown here is derived from an EMBL/GenBank/DDBJ whole genome shotgun (WGS) entry which is preliminary data.</text>
</comment>
<accession>A0AAE0K883</accession>
<feature type="transmembrane region" description="Helical" evidence="1">
    <location>
        <begin position="12"/>
        <end position="29"/>
    </location>
</feature>
<dbReference type="Proteomes" id="UP001287356">
    <property type="component" value="Unassembled WGS sequence"/>
</dbReference>
<dbReference type="EMBL" id="JAULSN010000005">
    <property type="protein sequence ID" value="KAK3371236.1"/>
    <property type="molecule type" value="Genomic_DNA"/>
</dbReference>
<feature type="transmembrane region" description="Helical" evidence="1">
    <location>
        <begin position="125"/>
        <end position="147"/>
    </location>
</feature>
<name>A0AAE0K883_9PEZI</name>